<dbReference type="Proteomes" id="UP001595443">
    <property type="component" value="Unassembled WGS sequence"/>
</dbReference>
<evidence type="ECO:0000259" key="3">
    <source>
        <dbReference type="PROSITE" id="PS50263"/>
    </source>
</evidence>
<accession>A0ABV7AJX3</accession>
<organism evidence="4 5">
    <name type="scientific">Acidimangrovimonas pyrenivorans</name>
    <dbReference type="NCBI Taxonomy" id="2030798"/>
    <lineage>
        <taxon>Bacteria</taxon>
        <taxon>Pseudomonadati</taxon>
        <taxon>Pseudomonadota</taxon>
        <taxon>Alphaproteobacteria</taxon>
        <taxon>Rhodobacterales</taxon>
        <taxon>Paracoccaceae</taxon>
        <taxon>Acidimangrovimonas</taxon>
    </lineage>
</organism>
<evidence type="ECO:0000256" key="1">
    <source>
        <dbReference type="ARBA" id="ARBA00010613"/>
    </source>
</evidence>
<dbReference type="InterPro" id="IPR001110">
    <property type="entry name" value="UPF0012_CS"/>
</dbReference>
<dbReference type="PANTHER" id="PTHR43674">
    <property type="entry name" value="NITRILASE C965.09-RELATED"/>
    <property type="match status" value="1"/>
</dbReference>
<dbReference type="SUPFAM" id="SSF56317">
    <property type="entry name" value="Carbon-nitrogen hydrolase"/>
    <property type="match status" value="1"/>
</dbReference>
<dbReference type="Pfam" id="PF00795">
    <property type="entry name" value="CN_hydrolase"/>
    <property type="match status" value="1"/>
</dbReference>
<dbReference type="PROSITE" id="PS01227">
    <property type="entry name" value="UPF0012"/>
    <property type="match status" value="1"/>
</dbReference>
<dbReference type="EMBL" id="JBHRSK010000015">
    <property type="protein sequence ID" value="MFC2969709.1"/>
    <property type="molecule type" value="Genomic_DNA"/>
</dbReference>
<evidence type="ECO:0000256" key="2">
    <source>
        <dbReference type="ARBA" id="ARBA00022801"/>
    </source>
</evidence>
<protein>
    <submittedName>
        <fullName evidence="4">Carbon-nitrogen hydrolase family protein</fullName>
    </submittedName>
</protein>
<name>A0ABV7AJX3_9RHOB</name>
<sequence>MKIAVAQMSAVPGDVPGNLRKIDAVAARAAEAGAKLLLTPELILPGYGAAKAMAELAEPVDGPQGEALAEIADRHGLAVVAGFAEAADGAVFNSALFTDGTRAVVYRKSHLYGDYERGLFRPGPPEAATVEHGGLKFGLLICYDVEFPENTRRLARAGVDVVLVPTALPAGASADFIAQRMIPVRAFENQVFVLYADNCGADGRFTYGGQSHVAAPDGATLALAGPEAEELLICEIEPATYETSRAENTYLRDLRV</sequence>
<proteinExistence type="inferred from homology"/>
<reference evidence="5" key="1">
    <citation type="journal article" date="2019" name="Int. J. Syst. Evol. Microbiol.">
        <title>The Global Catalogue of Microorganisms (GCM) 10K type strain sequencing project: providing services to taxonomists for standard genome sequencing and annotation.</title>
        <authorList>
            <consortium name="The Broad Institute Genomics Platform"/>
            <consortium name="The Broad Institute Genome Sequencing Center for Infectious Disease"/>
            <person name="Wu L."/>
            <person name="Ma J."/>
        </authorList>
    </citation>
    <scope>NUCLEOTIDE SEQUENCE [LARGE SCALE GENOMIC DNA]</scope>
    <source>
        <strain evidence="5">KCTC 62192</strain>
    </source>
</reference>
<dbReference type="InterPro" id="IPR003010">
    <property type="entry name" value="C-N_Hydrolase"/>
</dbReference>
<keyword evidence="5" id="KW-1185">Reference proteome</keyword>
<dbReference type="PROSITE" id="PS50263">
    <property type="entry name" value="CN_HYDROLASE"/>
    <property type="match status" value="1"/>
</dbReference>
<dbReference type="GO" id="GO:0016787">
    <property type="term" value="F:hydrolase activity"/>
    <property type="evidence" value="ECO:0007669"/>
    <property type="project" value="UniProtKB-KW"/>
</dbReference>
<dbReference type="Gene3D" id="3.60.110.10">
    <property type="entry name" value="Carbon-nitrogen hydrolase"/>
    <property type="match status" value="1"/>
</dbReference>
<comment type="similarity">
    <text evidence="1">Belongs to the carbon-nitrogen hydrolase superfamily. NIT1/NIT2 family.</text>
</comment>
<dbReference type="InterPro" id="IPR044083">
    <property type="entry name" value="RamA-like"/>
</dbReference>
<evidence type="ECO:0000313" key="5">
    <source>
        <dbReference type="Proteomes" id="UP001595443"/>
    </source>
</evidence>
<comment type="caution">
    <text evidence="4">The sequence shown here is derived from an EMBL/GenBank/DDBJ whole genome shotgun (WGS) entry which is preliminary data.</text>
</comment>
<dbReference type="RefSeq" id="WP_377834472.1">
    <property type="nucleotide sequence ID" value="NZ_JBHRSK010000015.1"/>
</dbReference>
<feature type="domain" description="CN hydrolase" evidence="3">
    <location>
        <begin position="1"/>
        <end position="238"/>
    </location>
</feature>
<dbReference type="PANTHER" id="PTHR43674:SF2">
    <property type="entry name" value="BETA-UREIDOPROPIONASE"/>
    <property type="match status" value="1"/>
</dbReference>
<gene>
    <name evidence="4" type="ORF">ACFOES_16540</name>
</gene>
<dbReference type="CDD" id="cd07576">
    <property type="entry name" value="R-amidase_like"/>
    <property type="match status" value="1"/>
</dbReference>
<dbReference type="InterPro" id="IPR036526">
    <property type="entry name" value="C-N_Hydrolase_sf"/>
</dbReference>
<evidence type="ECO:0000313" key="4">
    <source>
        <dbReference type="EMBL" id="MFC2969709.1"/>
    </source>
</evidence>
<dbReference type="InterPro" id="IPR050345">
    <property type="entry name" value="Aliph_Amidase/BUP"/>
</dbReference>
<keyword evidence="2 4" id="KW-0378">Hydrolase</keyword>